<feature type="region of interest" description="Disordered" evidence="1">
    <location>
        <begin position="133"/>
        <end position="172"/>
    </location>
</feature>
<keyword evidence="3" id="KW-1185">Reference proteome</keyword>
<dbReference type="Proteomes" id="UP001250214">
    <property type="component" value="Unassembled WGS sequence"/>
</dbReference>
<feature type="compositionally biased region" description="Polar residues" evidence="1">
    <location>
        <begin position="149"/>
        <end position="158"/>
    </location>
</feature>
<comment type="caution">
    <text evidence="2">The sequence shown here is derived from an EMBL/GenBank/DDBJ whole genome shotgun (WGS) entry which is preliminary data.</text>
</comment>
<evidence type="ECO:0000313" key="2">
    <source>
        <dbReference type="EMBL" id="MDS1270722.1"/>
    </source>
</evidence>
<proteinExistence type="predicted"/>
<protein>
    <submittedName>
        <fullName evidence="2">Uncharacterized protein</fullName>
    </submittedName>
</protein>
<name>A0ABU2H6W7_9ACTN</name>
<sequence length="172" mass="18434">MADLRNHVTGINPREAARLLIYRPRYSTDTLFRGVHRLTERAVAHFGEHLWISYPEPAIHSTPRELASDADVLGAFVGTMDAAMDRRPWADETTLLHLTGGFDSGTVATRAAERHPGRFSTATLLIGGRAASSRSGAAPRCDPGCGLPKSTSSSTPCNTRHWGPGAAGSVET</sequence>
<dbReference type="SUPFAM" id="SSF52402">
    <property type="entry name" value="Adenine nucleotide alpha hydrolases-like"/>
    <property type="match status" value="1"/>
</dbReference>
<reference evidence="3" key="1">
    <citation type="submission" date="2023-07" db="EMBL/GenBank/DDBJ databases">
        <title>Novel species in the genus Lipingzhangella isolated from Sambhar Salt Lake.</title>
        <authorList>
            <person name="Jiya N."/>
            <person name="Kajale S."/>
            <person name="Sharma A."/>
        </authorList>
    </citation>
    <scope>NUCLEOTIDE SEQUENCE [LARGE SCALE GENOMIC DNA]</scope>
    <source>
        <strain evidence="3">LS1_29</strain>
    </source>
</reference>
<gene>
    <name evidence="2" type="ORF">RIF23_10465</name>
</gene>
<organism evidence="2 3">
    <name type="scientific">Lipingzhangella rawalii</name>
    <dbReference type="NCBI Taxonomy" id="2055835"/>
    <lineage>
        <taxon>Bacteria</taxon>
        <taxon>Bacillati</taxon>
        <taxon>Actinomycetota</taxon>
        <taxon>Actinomycetes</taxon>
        <taxon>Streptosporangiales</taxon>
        <taxon>Nocardiopsidaceae</taxon>
        <taxon>Lipingzhangella</taxon>
    </lineage>
</organism>
<dbReference type="EMBL" id="JAVLVT010000004">
    <property type="protein sequence ID" value="MDS1270722.1"/>
    <property type="molecule type" value="Genomic_DNA"/>
</dbReference>
<evidence type="ECO:0000313" key="3">
    <source>
        <dbReference type="Proteomes" id="UP001250214"/>
    </source>
</evidence>
<evidence type="ECO:0000256" key="1">
    <source>
        <dbReference type="SAM" id="MobiDB-lite"/>
    </source>
</evidence>
<accession>A0ABU2H6W7</accession>